<dbReference type="Gene3D" id="3.10.350.10">
    <property type="entry name" value="LysM domain"/>
    <property type="match status" value="1"/>
</dbReference>
<dbReference type="InterPro" id="IPR036779">
    <property type="entry name" value="LysM_dom_sf"/>
</dbReference>
<dbReference type="CDD" id="cd00118">
    <property type="entry name" value="LysM"/>
    <property type="match status" value="1"/>
</dbReference>
<dbReference type="SUPFAM" id="SSF54106">
    <property type="entry name" value="LysM domain"/>
    <property type="match status" value="1"/>
</dbReference>
<evidence type="ECO:0000259" key="1">
    <source>
        <dbReference type="Pfam" id="PF01476"/>
    </source>
</evidence>
<organism evidence="2 3">
    <name type="scientific">Ferrimicrobium acidiphilum</name>
    <dbReference type="NCBI Taxonomy" id="121039"/>
    <lineage>
        <taxon>Bacteria</taxon>
        <taxon>Bacillati</taxon>
        <taxon>Actinomycetota</taxon>
        <taxon>Acidimicrobiia</taxon>
        <taxon>Acidimicrobiales</taxon>
        <taxon>Acidimicrobiaceae</taxon>
        <taxon>Ferrimicrobium</taxon>
    </lineage>
</organism>
<name>A0ABV3XYN2_9ACTN</name>
<accession>A0ABV3XYN2</accession>
<gene>
    <name evidence="2" type="ORF">AB6A68_00080</name>
</gene>
<evidence type="ECO:0000313" key="3">
    <source>
        <dbReference type="Proteomes" id="UP001560267"/>
    </source>
</evidence>
<dbReference type="EMBL" id="JBFSHR010000001">
    <property type="protein sequence ID" value="MEX6428245.1"/>
    <property type="molecule type" value="Genomic_DNA"/>
</dbReference>
<reference evidence="2 3" key="1">
    <citation type="submission" date="2024-07" db="EMBL/GenBank/DDBJ databases">
        <title>Draft Genome Sequence of Ferrimicrobium acidiphilum Strain YE2023, Isolated from a Pulp of Bioleach Reactor.</title>
        <authorList>
            <person name="Elkina Y.A."/>
            <person name="Bulaeva A.G."/>
            <person name="Beletsky A.V."/>
            <person name="Mardanov A.V."/>
        </authorList>
    </citation>
    <scope>NUCLEOTIDE SEQUENCE [LARGE SCALE GENOMIC DNA]</scope>
    <source>
        <strain evidence="2 3">YE2023</strain>
    </source>
</reference>
<dbReference type="Pfam" id="PF01476">
    <property type="entry name" value="LysM"/>
    <property type="match status" value="1"/>
</dbReference>
<dbReference type="InterPro" id="IPR018392">
    <property type="entry name" value="LysM"/>
</dbReference>
<sequence length="86" mass="9373">MQRLLSLVIVVLVAMLLITRVAMPIVDGRHTSATLYVVKRGDTLVSIAEQVDPNANPYPIVAQLEKQTHGTLLFPGERIVVPTAGR</sequence>
<protein>
    <submittedName>
        <fullName evidence="2">LysM peptidoglycan-binding domain-containing protein</fullName>
    </submittedName>
</protein>
<feature type="domain" description="LysM" evidence="1">
    <location>
        <begin position="36"/>
        <end position="51"/>
    </location>
</feature>
<keyword evidence="3" id="KW-1185">Reference proteome</keyword>
<dbReference type="Proteomes" id="UP001560267">
    <property type="component" value="Unassembled WGS sequence"/>
</dbReference>
<evidence type="ECO:0000313" key="2">
    <source>
        <dbReference type="EMBL" id="MEX6428245.1"/>
    </source>
</evidence>
<proteinExistence type="predicted"/>
<comment type="caution">
    <text evidence="2">The sequence shown here is derived from an EMBL/GenBank/DDBJ whole genome shotgun (WGS) entry which is preliminary data.</text>
</comment>